<protein>
    <submittedName>
        <fullName evidence="1">Uncharacterized protein</fullName>
    </submittedName>
</protein>
<evidence type="ECO:0000313" key="2">
    <source>
        <dbReference type="Proteomes" id="UP000076502"/>
    </source>
</evidence>
<dbReference type="Proteomes" id="UP000076502">
    <property type="component" value="Unassembled WGS sequence"/>
</dbReference>
<proteinExistence type="predicted"/>
<organism evidence="1 2">
    <name type="scientific">Dufourea novaeangliae</name>
    <name type="common">Sweat bee</name>
    <dbReference type="NCBI Taxonomy" id="178035"/>
    <lineage>
        <taxon>Eukaryota</taxon>
        <taxon>Metazoa</taxon>
        <taxon>Ecdysozoa</taxon>
        <taxon>Arthropoda</taxon>
        <taxon>Hexapoda</taxon>
        <taxon>Insecta</taxon>
        <taxon>Pterygota</taxon>
        <taxon>Neoptera</taxon>
        <taxon>Endopterygota</taxon>
        <taxon>Hymenoptera</taxon>
        <taxon>Apocrita</taxon>
        <taxon>Aculeata</taxon>
        <taxon>Apoidea</taxon>
        <taxon>Anthophila</taxon>
        <taxon>Halictidae</taxon>
        <taxon>Rophitinae</taxon>
        <taxon>Dufourea</taxon>
    </lineage>
</organism>
<sequence>MLAGTDRLVIGGKCRILVGVGGSRGGSMSWKKWDFVYVLFLGFLEVSAEI</sequence>
<evidence type="ECO:0000313" key="1">
    <source>
        <dbReference type="EMBL" id="KZC07891.1"/>
    </source>
</evidence>
<reference evidence="1 2" key="1">
    <citation type="submission" date="2015-07" db="EMBL/GenBank/DDBJ databases">
        <title>The genome of Dufourea novaeangliae.</title>
        <authorList>
            <person name="Pan H."/>
            <person name="Kapheim K."/>
        </authorList>
    </citation>
    <scope>NUCLEOTIDE SEQUENCE [LARGE SCALE GENOMIC DNA]</scope>
    <source>
        <strain evidence="1">0120121106</strain>
        <tissue evidence="1">Whole body</tissue>
    </source>
</reference>
<dbReference type="AlphaFoldDB" id="A0A154P7R0"/>
<gene>
    <name evidence="1" type="ORF">WN55_09933</name>
</gene>
<dbReference type="EMBL" id="KQ434835">
    <property type="protein sequence ID" value="KZC07891.1"/>
    <property type="molecule type" value="Genomic_DNA"/>
</dbReference>
<keyword evidence="2" id="KW-1185">Reference proteome</keyword>
<accession>A0A154P7R0</accession>
<name>A0A154P7R0_DUFNO</name>